<keyword evidence="3" id="KW-1185">Reference proteome</keyword>
<dbReference type="PANTHER" id="PTHR22916">
    <property type="entry name" value="GLYCOSYLTRANSFERASE"/>
    <property type="match status" value="1"/>
</dbReference>
<dbReference type="STRING" id="468056.SAMN05443549_103142"/>
<protein>
    <submittedName>
        <fullName evidence="2">Glycosyltransferase</fullName>
    </submittedName>
</protein>
<evidence type="ECO:0000259" key="1">
    <source>
        <dbReference type="Pfam" id="PF00535"/>
    </source>
</evidence>
<feature type="domain" description="Glycosyltransferase 2-like" evidence="1">
    <location>
        <begin position="4"/>
        <end position="136"/>
    </location>
</feature>
<dbReference type="RefSeq" id="WP_073369775.1">
    <property type="nucleotide sequence ID" value="NZ_FQWB01000003.1"/>
</dbReference>
<evidence type="ECO:0000313" key="3">
    <source>
        <dbReference type="Proteomes" id="UP000184516"/>
    </source>
</evidence>
<dbReference type="PANTHER" id="PTHR22916:SF3">
    <property type="entry name" value="UDP-GLCNAC:BETAGAL BETA-1,3-N-ACETYLGLUCOSAMINYLTRANSFERASE-LIKE PROTEIN 1"/>
    <property type="match status" value="1"/>
</dbReference>
<name>A0A1M5IL24_9FLAO</name>
<dbReference type="CDD" id="cd06433">
    <property type="entry name" value="GT_2_WfgS_like"/>
    <property type="match status" value="1"/>
</dbReference>
<dbReference type="GO" id="GO:0016758">
    <property type="term" value="F:hexosyltransferase activity"/>
    <property type="evidence" value="ECO:0007669"/>
    <property type="project" value="UniProtKB-ARBA"/>
</dbReference>
<dbReference type="InterPro" id="IPR001173">
    <property type="entry name" value="Glyco_trans_2-like"/>
</dbReference>
<dbReference type="InterPro" id="IPR029044">
    <property type="entry name" value="Nucleotide-diphossugar_trans"/>
</dbReference>
<dbReference type="Proteomes" id="UP000184516">
    <property type="component" value="Unassembled WGS sequence"/>
</dbReference>
<dbReference type="Pfam" id="PF00535">
    <property type="entry name" value="Glycos_transf_2"/>
    <property type="match status" value="1"/>
</dbReference>
<sequence length="252" mass="29145">MKVSIITIVFNNHTTITTCLRSVQCQSYPNIEHIVIDGGSTDGTQEQIFPFLDTIAYYVSEKDGGLYEALNKGIRQCTGDIVGILHSDDLFYETTTVQKVVDTFLQSKADLVYANGMYVVKNNVNKVKRVYGSKPYELKDLCFGRIPLHTTIYVKREVFEKYGLYDTQYTIASDYEISLRWFVNPQLKKHFLNEWVVKMRLGGKSTSANLQKRKSTEDLAIINHYQLWGKITLFLKIARKIPQYLKPYFVKY</sequence>
<dbReference type="AlphaFoldDB" id="A0A1M5IL24"/>
<reference evidence="3" key="1">
    <citation type="submission" date="2016-11" db="EMBL/GenBank/DDBJ databases">
        <authorList>
            <person name="Varghese N."/>
            <person name="Submissions S."/>
        </authorList>
    </citation>
    <scope>NUCLEOTIDE SEQUENCE [LARGE SCALE GENOMIC DNA]</scope>
    <source>
        <strain evidence="3">DSM 19978</strain>
    </source>
</reference>
<dbReference type="EMBL" id="FQWB01000003">
    <property type="protein sequence ID" value="SHG28987.1"/>
    <property type="molecule type" value="Genomic_DNA"/>
</dbReference>
<accession>A0A1M5IL24</accession>
<dbReference type="SUPFAM" id="SSF53448">
    <property type="entry name" value="Nucleotide-diphospho-sugar transferases"/>
    <property type="match status" value="1"/>
</dbReference>
<organism evidence="2 3">
    <name type="scientific">Flavobacterium fluvii</name>
    <dbReference type="NCBI Taxonomy" id="468056"/>
    <lineage>
        <taxon>Bacteria</taxon>
        <taxon>Pseudomonadati</taxon>
        <taxon>Bacteroidota</taxon>
        <taxon>Flavobacteriia</taxon>
        <taxon>Flavobacteriales</taxon>
        <taxon>Flavobacteriaceae</taxon>
        <taxon>Flavobacterium</taxon>
    </lineage>
</organism>
<keyword evidence="2" id="KW-0808">Transferase</keyword>
<proteinExistence type="predicted"/>
<gene>
    <name evidence="2" type="ORF">SAMN05443549_103142</name>
</gene>
<evidence type="ECO:0000313" key="2">
    <source>
        <dbReference type="EMBL" id="SHG28987.1"/>
    </source>
</evidence>
<dbReference type="Gene3D" id="3.90.550.10">
    <property type="entry name" value="Spore Coat Polysaccharide Biosynthesis Protein SpsA, Chain A"/>
    <property type="match status" value="1"/>
</dbReference>
<dbReference type="OrthoDB" id="9788101at2"/>